<proteinExistence type="predicted"/>
<sequence>MPKEDEDNQGCPEKFRFLFPRDVIEINQQMLALTPGEHHSVIHQGALESACQRPSLTLYYTQSEDIFSMAAALGEALVQSHPFANANKRTAADAVYRFLDLNGWELTAPSDEVISMYVGLAIHEYDKDEYADWLAQWSRPFIPDNEGDG</sequence>
<dbReference type="Pfam" id="PF02661">
    <property type="entry name" value="Fic"/>
    <property type="match status" value="1"/>
</dbReference>
<feature type="domain" description="Fido" evidence="1">
    <location>
        <begin position="18"/>
        <end position="136"/>
    </location>
</feature>
<name>A0ABV6G432_9GAMM</name>
<reference evidence="2 3" key="1">
    <citation type="submission" date="2024-09" db="EMBL/GenBank/DDBJ databases">
        <authorList>
            <person name="Sun Q."/>
            <person name="Mori K."/>
        </authorList>
    </citation>
    <scope>NUCLEOTIDE SEQUENCE [LARGE SCALE GENOMIC DNA]</scope>
    <source>
        <strain evidence="2 3">CCM 7415</strain>
    </source>
</reference>
<dbReference type="InterPro" id="IPR036597">
    <property type="entry name" value="Fido-like_dom_sf"/>
</dbReference>
<dbReference type="EMBL" id="JBHLVX010000042">
    <property type="protein sequence ID" value="MFC0268385.1"/>
    <property type="molecule type" value="Genomic_DNA"/>
</dbReference>
<dbReference type="PANTHER" id="PTHR39426:SF1">
    <property type="entry name" value="HOMOLOGY TO DEATH-ON-CURING PROTEIN OF PHAGE P1"/>
    <property type="match status" value="1"/>
</dbReference>
<protein>
    <submittedName>
        <fullName evidence="2">Type II toxin-antitoxin system death-on-curing family toxin</fullName>
    </submittedName>
</protein>
<dbReference type="Gene3D" id="1.20.120.1870">
    <property type="entry name" value="Fic/DOC protein, Fido domain"/>
    <property type="match status" value="1"/>
</dbReference>
<dbReference type="PIRSF" id="PIRSF018297">
    <property type="entry name" value="Doc"/>
    <property type="match status" value="1"/>
</dbReference>
<dbReference type="InterPro" id="IPR053737">
    <property type="entry name" value="Type_II_TA_Toxin"/>
</dbReference>
<dbReference type="PROSITE" id="PS51459">
    <property type="entry name" value="FIDO"/>
    <property type="match status" value="1"/>
</dbReference>
<dbReference type="PANTHER" id="PTHR39426">
    <property type="entry name" value="HOMOLOGY TO DEATH-ON-CURING PROTEIN OF PHAGE P1"/>
    <property type="match status" value="1"/>
</dbReference>
<gene>
    <name evidence="2" type="ORF">ACFFHW_10410</name>
</gene>
<dbReference type="Proteomes" id="UP001589814">
    <property type="component" value="Unassembled WGS sequence"/>
</dbReference>
<evidence type="ECO:0000313" key="3">
    <source>
        <dbReference type="Proteomes" id="UP001589814"/>
    </source>
</evidence>
<evidence type="ECO:0000313" key="2">
    <source>
        <dbReference type="EMBL" id="MFC0268385.1"/>
    </source>
</evidence>
<evidence type="ECO:0000259" key="1">
    <source>
        <dbReference type="PROSITE" id="PS51459"/>
    </source>
</evidence>
<dbReference type="InterPro" id="IPR003812">
    <property type="entry name" value="Fido"/>
</dbReference>
<keyword evidence="3" id="KW-1185">Reference proteome</keyword>
<dbReference type="InterPro" id="IPR006440">
    <property type="entry name" value="Doc"/>
</dbReference>
<dbReference type="RefSeq" id="WP_019950255.1">
    <property type="nucleotide sequence ID" value="NZ_JBHLVX010000042.1"/>
</dbReference>
<accession>A0ABV6G432</accession>
<organism evidence="2 3">
    <name type="scientific">Kushneria aurantia</name>
    <dbReference type="NCBI Taxonomy" id="504092"/>
    <lineage>
        <taxon>Bacteria</taxon>
        <taxon>Pseudomonadati</taxon>
        <taxon>Pseudomonadota</taxon>
        <taxon>Gammaproteobacteria</taxon>
        <taxon>Oceanospirillales</taxon>
        <taxon>Halomonadaceae</taxon>
        <taxon>Kushneria</taxon>
    </lineage>
</organism>
<dbReference type="NCBIfam" id="TIGR01550">
    <property type="entry name" value="DOC_P1"/>
    <property type="match status" value="1"/>
</dbReference>
<dbReference type="SUPFAM" id="SSF140931">
    <property type="entry name" value="Fic-like"/>
    <property type="match status" value="1"/>
</dbReference>
<comment type="caution">
    <text evidence="2">The sequence shown here is derived from an EMBL/GenBank/DDBJ whole genome shotgun (WGS) entry which is preliminary data.</text>
</comment>